<protein>
    <recommendedName>
        <fullName evidence="4">Phage head-tail joining protein</fullName>
    </recommendedName>
</protein>
<proteinExistence type="predicted"/>
<sequence>MNELDLIFADWSEAVTLVVKQRDVDPADGAVTETRTETATQAILGGPERSPNDAAGGQHDIADLSVLVRTADIPEGYRPPSAYVAAHESEYRVTEVVRSADDATVLLRCRSMSFGS</sequence>
<organism evidence="2 3">
    <name type="scientific">Stratiformator vulcanicus</name>
    <dbReference type="NCBI Taxonomy" id="2527980"/>
    <lineage>
        <taxon>Bacteria</taxon>
        <taxon>Pseudomonadati</taxon>
        <taxon>Planctomycetota</taxon>
        <taxon>Planctomycetia</taxon>
        <taxon>Planctomycetales</taxon>
        <taxon>Planctomycetaceae</taxon>
        <taxon>Stratiformator</taxon>
    </lineage>
</organism>
<feature type="region of interest" description="Disordered" evidence="1">
    <location>
        <begin position="28"/>
        <end position="58"/>
    </location>
</feature>
<dbReference type="OrthoDB" id="291368at2"/>
<keyword evidence="3" id="KW-1185">Reference proteome</keyword>
<accession>A0A517QWR0</accession>
<reference evidence="2 3" key="1">
    <citation type="submission" date="2019-02" db="EMBL/GenBank/DDBJ databases">
        <title>Deep-cultivation of Planctomycetes and their phenomic and genomic characterization uncovers novel biology.</title>
        <authorList>
            <person name="Wiegand S."/>
            <person name="Jogler M."/>
            <person name="Boedeker C."/>
            <person name="Pinto D."/>
            <person name="Vollmers J."/>
            <person name="Rivas-Marin E."/>
            <person name="Kohn T."/>
            <person name="Peeters S.H."/>
            <person name="Heuer A."/>
            <person name="Rast P."/>
            <person name="Oberbeckmann S."/>
            <person name="Bunk B."/>
            <person name="Jeske O."/>
            <person name="Meyerdierks A."/>
            <person name="Storesund J.E."/>
            <person name="Kallscheuer N."/>
            <person name="Luecker S."/>
            <person name="Lage O.M."/>
            <person name="Pohl T."/>
            <person name="Merkel B.J."/>
            <person name="Hornburger P."/>
            <person name="Mueller R.-W."/>
            <person name="Bruemmer F."/>
            <person name="Labrenz M."/>
            <person name="Spormann A.M."/>
            <person name="Op den Camp H."/>
            <person name="Overmann J."/>
            <person name="Amann R."/>
            <person name="Jetten M.S.M."/>
            <person name="Mascher T."/>
            <person name="Medema M.H."/>
            <person name="Devos D.P."/>
            <person name="Kaster A.-K."/>
            <person name="Ovreas L."/>
            <person name="Rohde M."/>
            <person name="Galperin M.Y."/>
            <person name="Jogler C."/>
        </authorList>
    </citation>
    <scope>NUCLEOTIDE SEQUENCE [LARGE SCALE GENOMIC DNA]</scope>
    <source>
        <strain evidence="2 3">Pan189</strain>
    </source>
</reference>
<dbReference type="KEGG" id="svp:Pan189_04600"/>
<evidence type="ECO:0000256" key="1">
    <source>
        <dbReference type="SAM" id="MobiDB-lite"/>
    </source>
</evidence>
<name>A0A517QWR0_9PLAN</name>
<dbReference type="EMBL" id="CP036268">
    <property type="protein sequence ID" value="QDT36105.1"/>
    <property type="molecule type" value="Genomic_DNA"/>
</dbReference>
<gene>
    <name evidence="2" type="ORF">Pan189_04600</name>
</gene>
<dbReference type="RefSeq" id="WP_145362335.1">
    <property type="nucleotide sequence ID" value="NZ_CP036268.1"/>
</dbReference>
<evidence type="ECO:0000313" key="3">
    <source>
        <dbReference type="Proteomes" id="UP000317318"/>
    </source>
</evidence>
<dbReference type="AlphaFoldDB" id="A0A517QWR0"/>
<evidence type="ECO:0008006" key="4">
    <source>
        <dbReference type="Google" id="ProtNLM"/>
    </source>
</evidence>
<evidence type="ECO:0000313" key="2">
    <source>
        <dbReference type="EMBL" id="QDT36105.1"/>
    </source>
</evidence>
<dbReference type="Proteomes" id="UP000317318">
    <property type="component" value="Chromosome"/>
</dbReference>